<evidence type="ECO:0000313" key="2">
    <source>
        <dbReference type="Proteomes" id="UP000192796"/>
    </source>
</evidence>
<reference evidence="1 2" key="1">
    <citation type="submission" date="2016-03" db="EMBL/GenBank/DDBJ databases">
        <title>Niastella vici sp. nov., isolated from farmland soil.</title>
        <authorList>
            <person name="Chen L."/>
            <person name="Wang D."/>
            <person name="Yang S."/>
            <person name="Wang G."/>
        </authorList>
    </citation>
    <scope>NUCLEOTIDE SEQUENCE [LARGE SCALE GENOMIC DNA]</scope>
    <source>
        <strain evidence="1 2">DJ57</strain>
    </source>
</reference>
<evidence type="ECO:0008006" key="3">
    <source>
        <dbReference type="Google" id="ProtNLM"/>
    </source>
</evidence>
<proteinExistence type="predicted"/>
<organism evidence="1 2">
    <name type="scientific">Niastella vici</name>
    <dbReference type="NCBI Taxonomy" id="1703345"/>
    <lineage>
        <taxon>Bacteria</taxon>
        <taxon>Pseudomonadati</taxon>
        <taxon>Bacteroidota</taxon>
        <taxon>Chitinophagia</taxon>
        <taxon>Chitinophagales</taxon>
        <taxon>Chitinophagaceae</taxon>
        <taxon>Niastella</taxon>
    </lineage>
</organism>
<dbReference type="OrthoDB" id="571920at2"/>
<dbReference type="RefSeq" id="WP_081152026.1">
    <property type="nucleotide sequence ID" value="NZ_LVYD01000058.1"/>
</dbReference>
<protein>
    <recommendedName>
        <fullName evidence="3">Nitrogen fixation protein</fullName>
    </recommendedName>
</protein>
<keyword evidence="2" id="KW-1185">Reference proteome</keyword>
<comment type="caution">
    <text evidence="1">The sequence shown here is derived from an EMBL/GenBank/DDBJ whole genome shotgun (WGS) entry which is preliminary data.</text>
</comment>
<gene>
    <name evidence="1" type="ORF">A3860_06400</name>
</gene>
<dbReference type="AlphaFoldDB" id="A0A1V9FSR5"/>
<dbReference type="STRING" id="1703345.A3860_06400"/>
<sequence>MSGANNTLQTLCPSSKCRDGSLLLGIVKEDGHVDMLDQAIPITEDFINTAMQGRLPEMRFRFAGTCAKNGCRQWTGSRCGIIDKMLNHIQDAMPETDGLPACSIRSQCRWYNQNGADACKLCPWVITEVAEAV</sequence>
<accession>A0A1V9FSR5</accession>
<dbReference type="Proteomes" id="UP000192796">
    <property type="component" value="Unassembled WGS sequence"/>
</dbReference>
<evidence type="ECO:0000313" key="1">
    <source>
        <dbReference type="EMBL" id="OQP61337.1"/>
    </source>
</evidence>
<dbReference type="EMBL" id="LVYD01000058">
    <property type="protein sequence ID" value="OQP61337.1"/>
    <property type="molecule type" value="Genomic_DNA"/>
</dbReference>
<name>A0A1V9FSR5_9BACT</name>